<dbReference type="GO" id="GO:0060213">
    <property type="term" value="P:positive regulation of nuclear-transcribed mRNA poly(A) tail shortening"/>
    <property type="evidence" value="ECO:0007669"/>
    <property type="project" value="TreeGrafter"/>
</dbReference>
<feature type="region of interest" description="Disordered" evidence="3">
    <location>
        <begin position="1"/>
        <end position="87"/>
    </location>
</feature>
<feature type="region of interest" description="Disordered" evidence="3">
    <location>
        <begin position="1054"/>
        <end position="1111"/>
    </location>
</feature>
<sequence>MGLLGGGEDSLSSSSGWGILPPINSSSEWGSSSTGGTGGSSSSSASVISHWQSSTGSSSNSAGNNVATTTSTTSSSSVTVNHNNSTTNANVVNRQLNANSVNDPLSSSPKPSSSWAQAAGKGLVNTNNGPNSGVANSSSHESASNNVASSHVNNSNNNVNNSQLQQQQQQQSTSSSSNIASNANMNGVLNSSAFQGSNNNTSGGLIGLSSTNTIDAAGTNNTNTKQQRTGHHHSGSASAGINDLIGQLGDDFREPLLTEKWGSNVINQESPWNLPPSPQSSPKETSTWRCPINSGTEIWESSVRQKKGSIDGSSATSNANMGTSSSTQQPWNQMSMAHIGGNWGDEDDSANHWTGVPHTPSSSSHNSVGTGSGNGGNSSASSVNMNNVNNSGNVGFGGGVSGGSSGLSALSAVNSSSINSWSTGPGLSNGSSGISSFPLLTQNVIGANTINSIADGCNSSNVIGGGNNWNKNSNGDNKGSYESRSKSNSWGNFDQVESNSENNWDKSTPSGNDATFGTWNIPDSSTKKESSWDKDSNEGSKNVDDGTAVWGSTTRAKAPTVAPTPAPGWKENKMGNNKNGFGGWNGNAGIKSVGAISRNWNESSNRKSPSMWNDDPKAVTSNMPQNIMSEGQIDTSNWFVNKVRKQLTHEMIISSKQYRVLIELGFKKDEAEAALRNCAMRFHDALTDLSKRKNNVVPTNNINNKNSSTRSQFGGSVPNSQNEATRQMLLNRIQYATNTGMINPQILNHPLSNQNLEAINEMVNQMKKLKELQGQLGQMNNNMDKQSTEFRIQQTKANINMLQEQLRNETAIVNGVNNMQIGDLFKSANEMYGVEYGDPRENNSMSVGGSRLSSWKQFKQPNINDDKLNAMTGDFIRAPGPLAKQSSSSGAANWCTNFPVTEDAGWPGDLSNHLTKMDNGSTAGSVVGPGQQQPSLIDEYTLPPFPVQDGFESYKSSWNKTTAKGMGVDDDPRSPISQNANIKDSFIWNSVNNANSGAKANSLLGGNGNTQSQMDSLNTFGFGADTNSTWSFSSGNGNSSSQMFGADIGKKNSGGKSTWGNQGLGSDYTDTLWNPSANNSGGGNGKRPPPGLSQMKNSNASNNSNSIWGQSGLQSNSHSNCEYLRLRNLTQQIDGSTLRTLCLQHGPLLQFHLIVNHGTAIVRYANRDQVAKAQSALNNCVLGNTTILADILPDTEVQHYLQLASNGGHSSIPNLSNGTNGSGSSGHHQSHPQSAQSSQQQQQQQPNTSHHHASHHSQSYNSNWSNGTNASQSTSGAGSGVAQQSSQNQPQHLQSNSLYSRSGGGNSTAVAAHLFGANAINSFPVQTTSPASSLPYGGGGPGLVTTHSSSLPYNVLNQASVGVSQFNNKMDNPLLSSWNTGSNSLWDTSLLGGSGGNGAGGNLWSTASGFPADRNTPIQNFLPGDLLAGENN</sequence>
<dbReference type="Gene3D" id="3.30.70.330">
    <property type="match status" value="1"/>
</dbReference>
<evidence type="ECO:0000256" key="1">
    <source>
        <dbReference type="ARBA" id="ARBA00022884"/>
    </source>
</evidence>
<feature type="compositionally biased region" description="Polar residues" evidence="3">
    <location>
        <begin position="217"/>
        <end position="227"/>
    </location>
</feature>
<dbReference type="Proteomes" id="UP001142055">
    <property type="component" value="Chromosome 3"/>
</dbReference>
<dbReference type="InterPro" id="IPR052068">
    <property type="entry name" value="GW182_domain"/>
</dbReference>
<accession>A0A9Q0RJ86</accession>
<feature type="compositionally biased region" description="Polar residues" evidence="3">
    <location>
        <begin position="280"/>
        <end position="296"/>
    </location>
</feature>
<feature type="compositionally biased region" description="Low complexity" evidence="3">
    <location>
        <begin position="1225"/>
        <end position="1248"/>
    </location>
</feature>
<feature type="compositionally biased region" description="Polar residues" evidence="3">
    <location>
        <begin position="710"/>
        <end position="720"/>
    </location>
</feature>
<proteinExistence type="predicted"/>
<feature type="region of interest" description="Disordered" evidence="3">
    <location>
        <begin position="464"/>
        <end position="576"/>
    </location>
</feature>
<feature type="coiled-coil region" evidence="2">
    <location>
        <begin position="755"/>
        <end position="812"/>
    </location>
</feature>
<dbReference type="GO" id="GO:0005654">
    <property type="term" value="C:nucleoplasm"/>
    <property type="evidence" value="ECO:0007669"/>
    <property type="project" value="TreeGrafter"/>
</dbReference>
<feature type="compositionally biased region" description="Low complexity" evidence="3">
    <location>
        <begin position="696"/>
        <end position="709"/>
    </location>
</feature>
<feature type="region of interest" description="Disordered" evidence="3">
    <location>
        <begin position="217"/>
        <end position="242"/>
    </location>
</feature>
<feature type="compositionally biased region" description="Low complexity" evidence="3">
    <location>
        <begin position="104"/>
        <end position="114"/>
    </location>
</feature>
<dbReference type="GO" id="GO:0035195">
    <property type="term" value="P:miRNA-mediated post-transcriptional gene silencing"/>
    <property type="evidence" value="ECO:0007669"/>
    <property type="project" value="TreeGrafter"/>
</dbReference>
<reference evidence="5" key="1">
    <citation type="submission" date="2022-12" db="EMBL/GenBank/DDBJ databases">
        <title>Genome assemblies of Blomia tropicalis.</title>
        <authorList>
            <person name="Cui Y."/>
        </authorList>
    </citation>
    <scope>NUCLEOTIDE SEQUENCE</scope>
    <source>
        <tissue evidence="5">Adult mites</tissue>
    </source>
</reference>
<name>A0A9Q0RJ86_BLOTA</name>
<keyword evidence="6" id="KW-1185">Reference proteome</keyword>
<dbReference type="InterPro" id="IPR000504">
    <property type="entry name" value="RRM_dom"/>
</dbReference>
<feature type="domain" description="RRM" evidence="4">
    <location>
        <begin position="1123"/>
        <end position="1190"/>
    </location>
</feature>
<feature type="compositionally biased region" description="Low complexity" evidence="3">
    <location>
        <begin position="40"/>
        <end position="87"/>
    </location>
</feature>
<dbReference type="PANTHER" id="PTHR13020">
    <property type="entry name" value="TRINUCLEOTIDE REPEAT-CONTAINING GENE 6"/>
    <property type="match status" value="1"/>
</dbReference>
<dbReference type="GO" id="GO:0000932">
    <property type="term" value="C:P-body"/>
    <property type="evidence" value="ECO:0007669"/>
    <property type="project" value="TreeGrafter"/>
</dbReference>
<feature type="compositionally biased region" description="Low complexity" evidence="3">
    <location>
        <begin position="377"/>
        <end position="386"/>
    </location>
</feature>
<dbReference type="SMART" id="SM00360">
    <property type="entry name" value="RRM"/>
    <property type="match status" value="1"/>
</dbReference>
<feature type="compositionally biased region" description="Low complexity" evidence="3">
    <location>
        <begin position="131"/>
        <end position="184"/>
    </location>
</feature>
<feature type="compositionally biased region" description="Polar residues" evidence="3">
    <location>
        <begin position="311"/>
        <end position="335"/>
    </location>
</feature>
<keyword evidence="2" id="KW-0175">Coiled coil</keyword>
<dbReference type="EMBL" id="JAPWDV010000003">
    <property type="protein sequence ID" value="KAJ6216504.1"/>
    <property type="molecule type" value="Genomic_DNA"/>
</dbReference>
<dbReference type="InterPro" id="IPR026805">
    <property type="entry name" value="GW182_M_dom"/>
</dbReference>
<dbReference type="PANTHER" id="PTHR13020:SF25">
    <property type="entry name" value="PROTEIN GAWKY"/>
    <property type="match status" value="1"/>
</dbReference>
<feature type="compositionally biased region" description="Low complexity" evidence="3">
    <location>
        <begin position="1256"/>
        <end position="1298"/>
    </location>
</feature>
<evidence type="ECO:0000259" key="4">
    <source>
        <dbReference type="SMART" id="SM00360"/>
    </source>
</evidence>
<evidence type="ECO:0000256" key="3">
    <source>
        <dbReference type="SAM" id="MobiDB-lite"/>
    </source>
</evidence>
<feature type="region of interest" description="Disordered" evidence="3">
    <location>
        <begin position="696"/>
        <end position="720"/>
    </location>
</feature>
<evidence type="ECO:0000313" key="6">
    <source>
        <dbReference type="Proteomes" id="UP001142055"/>
    </source>
</evidence>
<gene>
    <name evidence="5" type="ORF">RDWZM_007661</name>
</gene>
<feature type="compositionally biased region" description="Low complexity" evidence="3">
    <location>
        <begin position="468"/>
        <end position="478"/>
    </location>
</feature>
<dbReference type="OrthoDB" id="5919166at2759"/>
<feature type="region of interest" description="Disordered" evidence="3">
    <location>
        <begin position="1211"/>
        <end position="1304"/>
    </location>
</feature>
<protein>
    <recommendedName>
        <fullName evidence="4">RRM domain-containing protein</fullName>
    </recommendedName>
</protein>
<evidence type="ECO:0000313" key="5">
    <source>
        <dbReference type="EMBL" id="KAJ6216504.1"/>
    </source>
</evidence>
<dbReference type="Pfam" id="PF12938">
    <property type="entry name" value="M_domain"/>
    <property type="match status" value="1"/>
</dbReference>
<keyword evidence="1" id="KW-0694">RNA-binding</keyword>
<feature type="compositionally biased region" description="Basic and acidic residues" evidence="3">
    <location>
        <begin position="525"/>
        <end position="544"/>
    </location>
</feature>
<dbReference type="GO" id="GO:0003723">
    <property type="term" value="F:RNA binding"/>
    <property type="evidence" value="ECO:0007669"/>
    <property type="project" value="UniProtKB-KW"/>
</dbReference>
<comment type="caution">
    <text evidence="5">The sequence shown here is derived from an EMBL/GenBank/DDBJ whole genome shotgun (WGS) entry which is preliminary data.</text>
</comment>
<feature type="compositionally biased region" description="Low complexity" evidence="3">
    <location>
        <begin position="1097"/>
        <end position="1106"/>
    </location>
</feature>
<feature type="region of interest" description="Disordered" evidence="3">
    <location>
        <begin position="99"/>
        <end position="184"/>
    </location>
</feature>
<feature type="compositionally biased region" description="Low complexity" evidence="3">
    <location>
        <begin position="9"/>
        <end position="32"/>
    </location>
</feature>
<feature type="region of interest" description="Disordered" evidence="3">
    <location>
        <begin position="266"/>
        <end position="386"/>
    </location>
</feature>
<dbReference type="OMA" id="DSQANTW"/>
<feature type="compositionally biased region" description="Polar residues" evidence="3">
    <location>
        <begin position="486"/>
        <end position="524"/>
    </location>
</feature>
<evidence type="ECO:0000256" key="2">
    <source>
        <dbReference type="SAM" id="Coils"/>
    </source>
</evidence>
<feature type="compositionally biased region" description="Low complexity" evidence="3">
    <location>
        <begin position="553"/>
        <end position="563"/>
    </location>
</feature>
<dbReference type="InterPro" id="IPR012677">
    <property type="entry name" value="Nucleotide-bd_a/b_plait_sf"/>
</dbReference>
<organism evidence="5 6">
    <name type="scientific">Blomia tropicalis</name>
    <name type="common">Mite</name>
    <dbReference type="NCBI Taxonomy" id="40697"/>
    <lineage>
        <taxon>Eukaryota</taxon>
        <taxon>Metazoa</taxon>
        <taxon>Ecdysozoa</taxon>
        <taxon>Arthropoda</taxon>
        <taxon>Chelicerata</taxon>
        <taxon>Arachnida</taxon>
        <taxon>Acari</taxon>
        <taxon>Acariformes</taxon>
        <taxon>Sarcoptiformes</taxon>
        <taxon>Astigmata</taxon>
        <taxon>Glycyphagoidea</taxon>
        <taxon>Echimyopodidae</taxon>
        <taxon>Blomia</taxon>
    </lineage>
</organism>
<dbReference type="InterPro" id="IPR035979">
    <property type="entry name" value="RBD_domain_sf"/>
</dbReference>
<dbReference type="Pfam" id="PF00076">
    <property type="entry name" value="RRM_1"/>
    <property type="match status" value="1"/>
</dbReference>
<dbReference type="SUPFAM" id="SSF54928">
    <property type="entry name" value="RNA-binding domain, RBD"/>
    <property type="match status" value="1"/>
</dbReference>